<name>A0A0B7IGK0_9FLAO</name>
<dbReference type="EMBL" id="CDOI01000191">
    <property type="protein sequence ID" value="CEN49117.1"/>
    <property type="molecule type" value="Genomic_DNA"/>
</dbReference>
<sequence>MGTRFLINLCYFFLVIFVSCESHTEKQAEYEAVLDLKESMGVEKMSIKPLEATQMIPLEFTKRSVLQSAYIEGVTDEYIVVRNGNSLIFFDTQGKFLSKISRMGNGPEEYIENTYSWIDFDKKEAHVYDLHRKSVKRYDFSGNFIEEKKNVHLWSFTELSSDRFIAYNDMLSNFEFTIYDKNWNVKDSIIERKDKFNIKDFNVIKSFQISKNNIFFYNAPIIYQSKNGGMFPKIFLEKGNLQIPDEIQYDLSRKNEKQRYIWNDFVTLAGDYLFLSYYYDNKKYDDIWNVKNQKLLYRNTISSPDELPGVPISVNGEEVRGWIRYFENDMFYFVVSEGEQEKLNVDNEENPIIVVTDLKTFEKSFSE</sequence>
<evidence type="ECO:0000313" key="3">
    <source>
        <dbReference type="Proteomes" id="UP000045051"/>
    </source>
</evidence>
<reference evidence="2 4" key="2">
    <citation type="submission" date="2017-08" db="EMBL/GenBank/DDBJ databases">
        <title>Capnocytophaga canis 17-158 assembly.</title>
        <authorList>
            <person name="Gulvik C.A."/>
        </authorList>
    </citation>
    <scope>NUCLEOTIDE SEQUENCE [LARGE SCALE GENOMIC DNA]</scope>
    <source>
        <strain evidence="2 4">17-158</strain>
    </source>
</reference>
<dbReference type="RefSeq" id="WP_082024983.1">
    <property type="nucleotide sequence ID" value="NZ_CDOI01000191.1"/>
</dbReference>
<evidence type="ECO:0000313" key="4">
    <source>
        <dbReference type="Proteomes" id="UP000265497"/>
    </source>
</evidence>
<accession>A0A0B7IGK0</accession>
<evidence type="ECO:0000313" key="1">
    <source>
        <dbReference type="EMBL" id="CEN49117.1"/>
    </source>
</evidence>
<keyword evidence="3" id="KW-1185">Reference proteome</keyword>
<dbReference type="Pfam" id="PF17170">
    <property type="entry name" value="DUF5128"/>
    <property type="match status" value="1"/>
</dbReference>
<evidence type="ECO:0000313" key="2">
    <source>
        <dbReference type="EMBL" id="RIY38111.1"/>
    </source>
</evidence>
<dbReference type="Proteomes" id="UP000045051">
    <property type="component" value="Unassembled WGS sequence"/>
</dbReference>
<dbReference type="AlphaFoldDB" id="A0A0B7IGK0"/>
<dbReference type="EMBL" id="NSDI01000001">
    <property type="protein sequence ID" value="RIY38111.1"/>
    <property type="molecule type" value="Genomic_DNA"/>
</dbReference>
<protein>
    <submittedName>
        <fullName evidence="2">6-bladed beta-propeller</fullName>
    </submittedName>
</protein>
<gene>
    <name evidence="1" type="ORF">CCAND38_760013</name>
    <name evidence="2" type="ORF">CKY20_00765</name>
</gene>
<dbReference type="PROSITE" id="PS51257">
    <property type="entry name" value="PROKAR_LIPOPROTEIN"/>
    <property type="match status" value="1"/>
</dbReference>
<organism evidence="1 3">
    <name type="scientific">Capnocytophaga canis</name>
    <dbReference type="NCBI Taxonomy" id="1848903"/>
    <lineage>
        <taxon>Bacteria</taxon>
        <taxon>Pseudomonadati</taxon>
        <taxon>Bacteroidota</taxon>
        <taxon>Flavobacteriia</taxon>
        <taxon>Flavobacteriales</taxon>
        <taxon>Flavobacteriaceae</taxon>
        <taxon>Capnocytophaga</taxon>
    </lineage>
</organism>
<dbReference type="Proteomes" id="UP000265497">
    <property type="component" value="Unassembled WGS sequence"/>
</dbReference>
<reference evidence="1 3" key="1">
    <citation type="submission" date="2015-01" db="EMBL/GenBank/DDBJ databases">
        <authorList>
            <person name="Xiang T."/>
            <person name="Song Y."/>
            <person name="Huang L."/>
            <person name="Wang B."/>
            <person name="Wu P."/>
        </authorList>
    </citation>
    <scope>NUCLEOTIDE SEQUENCE [LARGE SCALE GENOMIC DNA]</scope>
    <source>
        <strain evidence="1 3">CcD38</strain>
    </source>
</reference>
<proteinExistence type="predicted"/>